<sequence length="59" mass="6686">MAIYSLSFKNSVTRDIRKIPQVVLPHIFEHIENLSGDPIPHDVQKLAGAESLYRIRVGD</sequence>
<dbReference type="SUPFAM" id="SSF143011">
    <property type="entry name" value="RelE-like"/>
    <property type="match status" value="1"/>
</dbReference>
<protein>
    <submittedName>
        <fullName evidence="1">Uncharacterized protein</fullName>
    </submittedName>
</protein>
<evidence type="ECO:0000313" key="1">
    <source>
        <dbReference type="EMBL" id="KUG05593.1"/>
    </source>
</evidence>
<dbReference type="EMBL" id="LNQE01001798">
    <property type="protein sequence ID" value="KUG05593.1"/>
    <property type="molecule type" value="Genomic_DNA"/>
</dbReference>
<comment type="caution">
    <text evidence="1">The sequence shown here is derived from an EMBL/GenBank/DDBJ whole genome shotgun (WGS) entry which is preliminary data.</text>
</comment>
<dbReference type="InterPro" id="IPR035093">
    <property type="entry name" value="RelE/ParE_toxin_dom_sf"/>
</dbReference>
<gene>
    <name evidence="1" type="ORF">ASZ90_016977</name>
</gene>
<dbReference type="AlphaFoldDB" id="A0A0W8EAE9"/>
<proteinExistence type="predicted"/>
<organism evidence="1">
    <name type="scientific">hydrocarbon metagenome</name>
    <dbReference type="NCBI Taxonomy" id="938273"/>
    <lineage>
        <taxon>unclassified sequences</taxon>
        <taxon>metagenomes</taxon>
        <taxon>ecological metagenomes</taxon>
    </lineage>
</organism>
<reference evidence="1" key="1">
    <citation type="journal article" date="2015" name="Proc. Natl. Acad. Sci. U.S.A.">
        <title>Networks of energetic and metabolic interactions define dynamics in microbial communities.</title>
        <authorList>
            <person name="Embree M."/>
            <person name="Liu J.K."/>
            <person name="Al-Bassam M.M."/>
            <person name="Zengler K."/>
        </authorList>
    </citation>
    <scope>NUCLEOTIDE SEQUENCE</scope>
</reference>
<dbReference type="Gene3D" id="3.30.2310.20">
    <property type="entry name" value="RelE-like"/>
    <property type="match status" value="1"/>
</dbReference>
<accession>A0A0W8EAE9</accession>
<name>A0A0W8EAE9_9ZZZZ</name>